<dbReference type="InterPro" id="IPR029058">
    <property type="entry name" value="AB_hydrolase_fold"/>
</dbReference>
<dbReference type="GeneID" id="13280787"/>
<gene>
    <name evidence="5" type="ORF">LEMA_P025870.1</name>
</gene>
<accession>E4ZV09</accession>
<dbReference type="RefSeq" id="XP_003838914.1">
    <property type="nucleotide sequence ID" value="XM_003838866.1"/>
</dbReference>
<proteinExistence type="inferred from homology"/>
<feature type="transmembrane region" description="Helical" evidence="3">
    <location>
        <begin position="21"/>
        <end position="39"/>
    </location>
</feature>
<reference evidence="6" key="1">
    <citation type="journal article" date="2011" name="Nat. Commun.">
        <title>Effector diversification within compartments of the Leptosphaeria maculans genome affected by Repeat-Induced Point mutations.</title>
        <authorList>
            <person name="Rouxel T."/>
            <person name="Grandaubert J."/>
            <person name="Hane J.K."/>
            <person name="Hoede C."/>
            <person name="van de Wouw A.P."/>
            <person name="Couloux A."/>
            <person name="Dominguez V."/>
            <person name="Anthouard V."/>
            <person name="Bally P."/>
            <person name="Bourras S."/>
            <person name="Cozijnsen A.J."/>
            <person name="Ciuffetti L.M."/>
            <person name="Degrave A."/>
            <person name="Dilmaghani A."/>
            <person name="Duret L."/>
            <person name="Fudal I."/>
            <person name="Goodwin S.B."/>
            <person name="Gout L."/>
            <person name="Glaser N."/>
            <person name="Linglin J."/>
            <person name="Kema G.H.J."/>
            <person name="Lapalu N."/>
            <person name="Lawrence C.B."/>
            <person name="May K."/>
            <person name="Meyer M."/>
            <person name="Ollivier B."/>
            <person name="Poulain J."/>
            <person name="Schoch C.L."/>
            <person name="Simon A."/>
            <person name="Spatafora J.W."/>
            <person name="Stachowiak A."/>
            <person name="Turgeon B.G."/>
            <person name="Tyler B.M."/>
            <person name="Vincent D."/>
            <person name="Weissenbach J."/>
            <person name="Amselem J."/>
            <person name="Quesneville H."/>
            <person name="Oliver R.P."/>
            <person name="Wincker P."/>
            <person name="Balesdent M.-H."/>
            <person name="Howlett B.J."/>
        </authorList>
    </citation>
    <scope>NUCLEOTIDE SEQUENCE [LARGE SCALE GENOMIC DNA]</scope>
    <source>
        <strain evidence="6">JN3 / isolate v23.1.3 / race Av1-4-5-6-7-8</strain>
    </source>
</reference>
<keyword evidence="3" id="KW-1133">Transmembrane helix</keyword>
<name>E4ZV09_LEPMJ</name>
<keyword evidence="6" id="KW-1185">Reference proteome</keyword>
<dbReference type="AlphaFoldDB" id="E4ZV09"/>
<dbReference type="STRING" id="985895.E4ZV09"/>
<dbReference type="VEuPathDB" id="FungiDB:LEMA_P025870.1"/>
<comment type="similarity">
    <text evidence="1">Belongs to the peptidase S33 family.</text>
</comment>
<dbReference type="Gene3D" id="3.40.50.1820">
    <property type="entry name" value="alpha/beta hydrolase"/>
    <property type="match status" value="1"/>
</dbReference>
<keyword evidence="3" id="KW-0472">Membrane</keyword>
<dbReference type="OMA" id="FAQRNWE"/>
<dbReference type="InterPro" id="IPR051601">
    <property type="entry name" value="Serine_prot/Carboxylest_S33"/>
</dbReference>
<dbReference type="eggNOG" id="ENOG502RY03">
    <property type="taxonomic scope" value="Eukaryota"/>
</dbReference>
<protein>
    <recommendedName>
        <fullName evidence="4">Peptidase S33 tripeptidyl aminopeptidase-like C-terminal domain-containing protein</fullName>
    </recommendedName>
</protein>
<dbReference type="Pfam" id="PF08386">
    <property type="entry name" value="Abhydrolase_4"/>
    <property type="match status" value="1"/>
</dbReference>
<evidence type="ECO:0000313" key="6">
    <source>
        <dbReference type="Proteomes" id="UP000002668"/>
    </source>
</evidence>
<dbReference type="EMBL" id="FP929127">
    <property type="protein sequence ID" value="CBX95435.1"/>
    <property type="molecule type" value="Genomic_DNA"/>
</dbReference>
<dbReference type="GO" id="GO:0016787">
    <property type="term" value="F:hydrolase activity"/>
    <property type="evidence" value="ECO:0007669"/>
    <property type="project" value="UniProtKB-KW"/>
</dbReference>
<dbReference type="Proteomes" id="UP000002668">
    <property type="component" value="Genome"/>
</dbReference>
<keyword evidence="3" id="KW-0812">Transmembrane</keyword>
<evidence type="ECO:0000256" key="1">
    <source>
        <dbReference type="ARBA" id="ARBA00010088"/>
    </source>
</evidence>
<dbReference type="HOGENOM" id="CLU_013364_5_2_1"/>
<keyword evidence="2" id="KW-0378">Hydrolase</keyword>
<dbReference type="InParanoid" id="E4ZV09"/>
<dbReference type="PANTHER" id="PTHR43248:SF25">
    <property type="entry name" value="AB HYDROLASE-1 DOMAIN-CONTAINING PROTEIN-RELATED"/>
    <property type="match status" value="1"/>
</dbReference>
<evidence type="ECO:0000256" key="2">
    <source>
        <dbReference type="ARBA" id="ARBA00022801"/>
    </source>
</evidence>
<dbReference type="PANTHER" id="PTHR43248">
    <property type="entry name" value="2-SUCCINYL-6-HYDROXY-2,4-CYCLOHEXADIENE-1-CARBOXYLATE SYNTHASE"/>
    <property type="match status" value="1"/>
</dbReference>
<sequence>MKSGNGLETVTAPTFKPQRPLIQRVLSATFVTLVILAGLDTVFPDAKHCLTPTSWSSVSQSSGTHALLEPFDWSQIESKDYLDFHDCNEGFQCAKLRLPLDYFNGTYPNATVSIAIAKYAARVPVNDPRYGGPILLNPGGPGGAGALFAFLVASALQQVVDSSSHPSDALPEAKYYDVIGFDPRGIGMSEPLAKCMPSEPSAWSWELRENNEGILGSSDAVQGRLWSMTHAFGSSCSIASEDADGPDIKQYMSTASVARDMLEITEKHAEYVAEQRAHLAAQKTGKALGGHDTGYRPGESKLQYWGFSYGTFLGTTFASMFPDRVGRVVLDGVVSSYDYLDSLGNGSLSDSEKAMESFYTFCHEAGPSSCALATPDGSAVQVRVRVQKIIQSLYHAPLSISTPRGPEILTWSDVKTLIFSSLYTPRATFPFLSTLLAAVETGGTPFLDFLVDANPFPHIYSCPVNGTFPSYTNNPHRNVATTAILCGDGHDQTRLSLPAFSTHWHTMASSFPTAGAYWSMLKLRCAAWPIHASHSFRGPFGAPQTSHPLLFLANTADPVTPLRSANLMHPFFPGSALVVTDAQGHCSLATPSTCTLAHVQTYFQTGNLPPKNTLCVPENSPWSLNSTDPDSPFYDPELGGWDAVTLTQMREQHGQDRLARLSTLGADIRDIIVRTGVFGFESLFRSRMGRGLVGV</sequence>
<dbReference type="SUPFAM" id="SSF53474">
    <property type="entry name" value="alpha/beta-Hydrolases"/>
    <property type="match status" value="1"/>
</dbReference>
<evidence type="ECO:0000256" key="3">
    <source>
        <dbReference type="SAM" id="Phobius"/>
    </source>
</evidence>
<feature type="domain" description="Peptidase S33 tripeptidyl aminopeptidase-like C-terminal" evidence="4">
    <location>
        <begin position="512"/>
        <end position="615"/>
    </location>
</feature>
<evidence type="ECO:0000259" key="4">
    <source>
        <dbReference type="Pfam" id="PF08386"/>
    </source>
</evidence>
<evidence type="ECO:0000313" key="5">
    <source>
        <dbReference type="EMBL" id="CBX95435.1"/>
    </source>
</evidence>
<dbReference type="InterPro" id="IPR013595">
    <property type="entry name" value="Pept_S33_TAP-like_C"/>
</dbReference>
<organism evidence="6">
    <name type="scientific">Leptosphaeria maculans (strain JN3 / isolate v23.1.3 / race Av1-4-5-6-7-8)</name>
    <name type="common">Blackleg fungus</name>
    <name type="synonym">Phoma lingam</name>
    <dbReference type="NCBI Taxonomy" id="985895"/>
    <lineage>
        <taxon>Eukaryota</taxon>
        <taxon>Fungi</taxon>
        <taxon>Dikarya</taxon>
        <taxon>Ascomycota</taxon>
        <taxon>Pezizomycotina</taxon>
        <taxon>Dothideomycetes</taxon>
        <taxon>Pleosporomycetidae</taxon>
        <taxon>Pleosporales</taxon>
        <taxon>Pleosporineae</taxon>
        <taxon>Leptosphaeriaceae</taxon>
        <taxon>Plenodomus</taxon>
        <taxon>Plenodomus lingam/Leptosphaeria maculans species complex</taxon>
    </lineage>
</organism>
<dbReference type="OrthoDB" id="425534at2759"/>